<sequence>MEVTQSWVINTLSRGVSLTHSGGDSGLKLTGQVKSYGCDKGPSSGALTILKGYWTRIKYTQEFRGQASCWSIFGDNKRGGTSLDNHRTGLHPFNASAGDSITDQYFMGGDTHEFDGETTKCDNKATNFWRNTRRSLRYATVVLRRNLTAEKAGIFTGTSCGTPSYTIKNIFVQF</sequence>
<reference evidence="1" key="1">
    <citation type="journal article" date="2023" name="G3 (Bethesda)">
        <title>Whole genome assembly and annotation of the endangered Caribbean coral Acropora cervicornis.</title>
        <authorList>
            <person name="Selwyn J.D."/>
            <person name="Vollmer S.V."/>
        </authorList>
    </citation>
    <scope>NUCLEOTIDE SEQUENCE</scope>
    <source>
        <strain evidence="1">K2</strain>
    </source>
</reference>
<protein>
    <submittedName>
        <fullName evidence="1">Uncharacterized protein</fullName>
    </submittedName>
</protein>
<comment type="caution">
    <text evidence="1">The sequence shown here is derived from an EMBL/GenBank/DDBJ whole genome shotgun (WGS) entry which is preliminary data.</text>
</comment>
<keyword evidence="2" id="KW-1185">Reference proteome</keyword>
<gene>
    <name evidence="1" type="ORF">P5673_017276</name>
</gene>
<accession>A0AAD9V3Z7</accession>
<dbReference type="AlphaFoldDB" id="A0AAD9V3Z7"/>
<dbReference type="Proteomes" id="UP001249851">
    <property type="component" value="Unassembled WGS sequence"/>
</dbReference>
<dbReference type="EMBL" id="JARQWQ010000037">
    <property type="protein sequence ID" value="KAK2560282.1"/>
    <property type="molecule type" value="Genomic_DNA"/>
</dbReference>
<proteinExistence type="predicted"/>
<organism evidence="1 2">
    <name type="scientific">Acropora cervicornis</name>
    <name type="common">Staghorn coral</name>
    <dbReference type="NCBI Taxonomy" id="6130"/>
    <lineage>
        <taxon>Eukaryota</taxon>
        <taxon>Metazoa</taxon>
        <taxon>Cnidaria</taxon>
        <taxon>Anthozoa</taxon>
        <taxon>Hexacorallia</taxon>
        <taxon>Scleractinia</taxon>
        <taxon>Astrocoeniina</taxon>
        <taxon>Acroporidae</taxon>
        <taxon>Acropora</taxon>
    </lineage>
</organism>
<evidence type="ECO:0000313" key="1">
    <source>
        <dbReference type="EMBL" id="KAK2560282.1"/>
    </source>
</evidence>
<name>A0AAD9V3Z7_ACRCE</name>
<evidence type="ECO:0000313" key="2">
    <source>
        <dbReference type="Proteomes" id="UP001249851"/>
    </source>
</evidence>
<reference evidence="1" key="2">
    <citation type="journal article" date="2023" name="Science">
        <title>Genomic signatures of disease resistance in endangered staghorn corals.</title>
        <authorList>
            <person name="Vollmer S.V."/>
            <person name="Selwyn J.D."/>
            <person name="Despard B.A."/>
            <person name="Roesel C.L."/>
        </authorList>
    </citation>
    <scope>NUCLEOTIDE SEQUENCE</scope>
    <source>
        <strain evidence="1">K2</strain>
    </source>
</reference>